<protein>
    <submittedName>
        <fullName evidence="3">Uncharacterized protein</fullName>
    </submittedName>
</protein>
<feature type="region of interest" description="Disordered" evidence="1">
    <location>
        <begin position="48"/>
        <end position="106"/>
    </location>
</feature>
<organism evidence="3 4">
    <name type="scientific">Microbacterium insulae</name>
    <dbReference type="NCBI Taxonomy" id="483014"/>
    <lineage>
        <taxon>Bacteria</taxon>
        <taxon>Bacillati</taxon>
        <taxon>Actinomycetota</taxon>
        <taxon>Actinomycetes</taxon>
        <taxon>Micrococcales</taxon>
        <taxon>Microbacteriaceae</taxon>
        <taxon>Microbacterium</taxon>
    </lineage>
</organism>
<name>A0ABW3AHH2_9MICO</name>
<proteinExistence type="predicted"/>
<keyword evidence="2" id="KW-1133">Transmembrane helix</keyword>
<dbReference type="Proteomes" id="UP001597055">
    <property type="component" value="Unassembled WGS sequence"/>
</dbReference>
<comment type="caution">
    <text evidence="3">The sequence shown here is derived from an EMBL/GenBank/DDBJ whole genome shotgun (WGS) entry which is preliminary data.</text>
</comment>
<feature type="compositionally biased region" description="Polar residues" evidence="1">
    <location>
        <begin position="67"/>
        <end position="84"/>
    </location>
</feature>
<evidence type="ECO:0000313" key="4">
    <source>
        <dbReference type="Proteomes" id="UP001597055"/>
    </source>
</evidence>
<dbReference type="RefSeq" id="WP_204977945.1">
    <property type="nucleotide sequence ID" value="NZ_JBHTII010000001.1"/>
</dbReference>
<keyword evidence="2" id="KW-0812">Transmembrane</keyword>
<feature type="transmembrane region" description="Helical" evidence="2">
    <location>
        <begin position="6"/>
        <end position="29"/>
    </location>
</feature>
<feature type="compositionally biased region" description="Basic and acidic residues" evidence="1">
    <location>
        <begin position="89"/>
        <end position="106"/>
    </location>
</feature>
<keyword evidence="2" id="KW-0472">Membrane</keyword>
<keyword evidence="4" id="KW-1185">Reference proteome</keyword>
<sequence>MPLSSLAPYGAAALIGLLVGILLTVLVYGGTRRFRAYLRARREERIRERRMKASAKPPLPQLWNPGPAQTATGTHSRHPSTGTINDFLDGPRQRPDFNPEAGPRDW</sequence>
<reference evidence="4" key="1">
    <citation type="journal article" date="2019" name="Int. J. Syst. Evol. Microbiol.">
        <title>The Global Catalogue of Microorganisms (GCM) 10K type strain sequencing project: providing services to taxonomists for standard genome sequencing and annotation.</title>
        <authorList>
            <consortium name="The Broad Institute Genomics Platform"/>
            <consortium name="The Broad Institute Genome Sequencing Center for Infectious Disease"/>
            <person name="Wu L."/>
            <person name="Ma J."/>
        </authorList>
    </citation>
    <scope>NUCLEOTIDE SEQUENCE [LARGE SCALE GENOMIC DNA]</scope>
    <source>
        <strain evidence="4">CCUG 54523</strain>
    </source>
</reference>
<evidence type="ECO:0000256" key="2">
    <source>
        <dbReference type="SAM" id="Phobius"/>
    </source>
</evidence>
<dbReference type="EMBL" id="JBHTII010000001">
    <property type="protein sequence ID" value="MFD0790224.1"/>
    <property type="molecule type" value="Genomic_DNA"/>
</dbReference>
<evidence type="ECO:0000313" key="3">
    <source>
        <dbReference type="EMBL" id="MFD0790224.1"/>
    </source>
</evidence>
<evidence type="ECO:0000256" key="1">
    <source>
        <dbReference type="SAM" id="MobiDB-lite"/>
    </source>
</evidence>
<gene>
    <name evidence="3" type="ORF">ACFQ0P_07440</name>
</gene>
<accession>A0ABW3AHH2</accession>